<dbReference type="Pfam" id="PF06834">
    <property type="entry name" value="TraU"/>
    <property type="match status" value="1"/>
</dbReference>
<dbReference type="InterPro" id="IPR009649">
    <property type="entry name" value="TraU"/>
</dbReference>
<dbReference type="NCBIfam" id="TIGR03756">
    <property type="entry name" value="conj_TIGR03756"/>
    <property type="match status" value="1"/>
</dbReference>
<feature type="signal peptide" evidence="1">
    <location>
        <begin position="1"/>
        <end position="20"/>
    </location>
</feature>
<organism evidence="2">
    <name type="scientific">Salmonella enterica</name>
    <name type="common">Salmonella choleraesuis</name>
    <dbReference type="NCBI Taxonomy" id="28901"/>
    <lineage>
        <taxon>Bacteria</taxon>
        <taxon>Pseudomonadati</taxon>
        <taxon>Pseudomonadota</taxon>
        <taxon>Gammaproteobacteria</taxon>
        <taxon>Enterobacterales</taxon>
        <taxon>Enterobacteriaceae</taxon>
        <taxon>Salmonella</taxon>
    </lineage>
</organism>
<proteinExistence type="predicted"/>
<dbReference type="EMBL" id="AALAOU010000022">
    <property type="protein sequence ID" value="ECX6661842.1"/>
    <property type="molecule type" value="Genomic_DNA"/>
</dbReference>
<dbReference type="InterPro" id="IPR026331">
    <property type="entry name" value="PFL_4710"/>
</dbReference>
<accession>A0A619I3H8</accession>
<name>A0A619I3H8_SALER</name>
<reference evidence="2" key="1">
    <citation type="submission" date="2019-09" db="EMBL/GenBank/DDBJ databases">
        <authorList>
            <consortium name="PulseNet: The National Subtyping Network for Foodborne Disease Surveillance"/>
            <person name="Tarr C.L."/>
            <person name="Trees E."/>
            <person name="Katz L.S."/>
            <person name="Carleton-Romer H.A."/>
            <person name="Stroika S."/>
            <person name="Kucerova Z."/>
            <person name="Roache K.F."/>
            <person name="Sabol A.L."/>
            <person name="Besser J."/>
            <person name="Gerner-Smidt P."/>
        </authorList>
    </citation>
    <scope>NUCLEOTIDE SEQUENCE</scope>
    <source>
        <strain evidence="2">PNUSAS101199</strain>
    </source>
</reference>
<feature type="chain" id="PRO_5026087299" evidence="1">
    <location>
        <begin position="21"/>
        <end position="309"/>
    </location>
</feature>
<evidence type="ECO:0000313" key="2">
    <source>
        <dbReference type="EMBL" id="ECX6661842.1"/>
    </source>
</evidence>
<dbReference type="AlphaFoldDB" id="A0A619I3H8"/>
<protein>
    <submittedName>
        <fullName evidence="2">TIGR03756 family integrating conjugative element protein</fullName>
    </submittedName>
</protein>
<comment type="caution">
    <text evidence="2">The sequence shown here is derived from an EMBL/GenBank/DDBJ whole genome shotgun (WGS) entry which is preliminary data.</text>
</comment>
<keyword evidence="1" id="KW-0732">Signal</keyword>
<evidence type="ECO:0000256" key="1">
    <source>
        <dbReference type="SAM" id="SignalP"/>
    </source>
</evidence>
<sequence>MKPRRALLLSLLALSLPAVAITTPEIIASSLSTNCIAYRVTGICYWLLCTPFGCTVKTSIKVKHNLPELVVSAWSSPDDNPWQEMAFMGTPLSGAQSGGDTHPRINNSKTRIRFKDAAAIGHPADASFFRFLNHAGYSCSSSVVPFQPYFLSSLDLLSWRSGIPEMLYPEALIPGQREVGQTGDLWGNVYPRTGALGQTHDYKAGAVTAQRTADIVTRKGQLHVYLPLVTAPRPGYWPPPPVQENISGNHAWQMLYPRKENRCARFPDRSITDTYADRLSPAGNYTWALWRPYSCCQRRGQTFLGSTGG</sequence>
<gene>
    <name evidence="2" type="ORF">F6X26_23285</name>
</gene>